<dbReference type="InterPro" id="IPR013560">
    <property type="entry name" value="DUF1722"/>
</dbReference>
<evidence type="ECO:0000313" key="2">
    <source>
        <dbReference type="EMBL" id="MBC8431650.1"/>
    </source>
</evidence>
<dbReference type="PANTHER" id="PTHR30087:SF0">
    <property type="entry name" value="INNER MEMBRANE PROTEIN"/>
    <property type="match status" value="1"/>
</dbReference>
<dbReference type="InterPro" id="IPR017087">
    <property type="entry name" value="UCP037004"/>
</dbReference>
<gene>
    <name evidence="2" type="ORF">H8D96_06990</name>
</gene>
<sequence length="316" mass="36894">MENRIKIGISACLLGHKVRWNGGHTRDPYLIDTLGMYVEYIPVCPEVECGLGIPRETLRLVGDPDNPLLVTSKTNIDRTRQMTQWALKKVKELEKENLCGFVFKKNSPSSGLHRVPVKNFKGMPQKKGRGLFAKAFTEHFPLIPVEEEGRLHDPKLREMFIEQIFTLKRWRETLSKRKRMGNLVDFHTRHKLLVMSHSPNHARMMGKLVANGKHSSINELYQSYETLLMESLRLKTTLQKNINVLQHIMGYFKKQLSPDEKQELLEIIEQYRSEHVPLIVPSTLLNHYVRKYQQPYLQQQFYLNPHPVALKLRNHA</sequence>
<reference evidence="2 3" key="1">
    <citation type="submission" date="2020-08" db="EMBL/GenBank/DDBJ databases">
        <title>Bridging the membrane lipid divide: bacteria of the FCB group superphylum have the potential to synthesize archaeal ether lipids.</title>
        <authorList>
            <person name="Villanueva L."/>
            <person name="Von Meijenfeldt F.A.B."/>
            <person name="Westbye A.B."/>
            <person name="Yadav S."/>
            <person name="Hopmans E.C."/>
            <person name="Dutilh B.E."/>
            <person name="Sinninghe Damste J.S."/>
        </authorList>
    </citation>
    <scope>NUCLEOTIDE SEQUENCE [LARGE SCALE GENOMIC DNA]</scope>
    <source>
        <strain evidence="2">NIOZ-UU17</strain>
    </source>
</reference>
<proteinExistence type="predicted"/>
<dbReference type="PANTHER" id="PTHR30087">
    <property type="entry name" value="INNER MEMBRANE PROTEIN"/>
    <property type="match status" value="1"/>
</dbReference>
<evidence type="ECO:0000259" key="1">
    <source>
        <dbReference type="Pfam" id="PF08349"/>
    </source>
</evidence>
<accession>A0A8J6NY79</accession>
<protein>
    <submittedName>
        <fullName evidence="2">DUF523 and DUF1722 domain-containing protein</fullName>
    </submittedName>
</protein>
<dbReference type="Pfam" id="PF08349">
    <property type="entry name" value="DUF1722"/>
    <property type="match status" value="1"/>
</dbReference>
<dbReference type="EMBL" id="JACNIG010000162">
    <property type="protein sequence ID" value="MBC8431650.1"/>
    <property type="molecule type" value="Genomic_DNA"/>
</dbReference>
<feature type="domain" description="DUF1722" evidence="1">
    <location>
        <begin position="191"/>
        <end position="307"/>
    </location>
</feature>
<name>A0A8J6NY79_9BACT</name>
<dbReference type="PIRSF" id="PIRSF037004">
    <property type="entry name" value="UCP037004"/>
    <property type="match status" value="1"/>
</dbReference>
<dbReference type="AlphaFoldDB" id="A0A8J6NY79"/>
<dbReference type="Proteomes" id="UP000605201">
    <property type="component" value="Unassembled WGS sequence"/>
</dbReference>
<dbReference type="Pfam" id="PF04463">
    <property type="entry name" value="2-thiour_desulf"/>
    <property type="match status" value="1"/>
</dbReference>
<organism evidence="2 3">
    <name type="scientific">Candidatus Desulfatibia vada</name>
    <dbReference type="NCBI Taxonomy" id="2841696"/>
    <lineage>
        <taxon>Bacteria</taxon>
        <taxon>Pseudomonadati</taxon>
        <taxon>Thermodesulfobacteriota</taxon>
        <taxon>Desulfobacteria</taxon>
        <taxon>Desulfobacterales</taxon>
        <taxon>Desulfobacterales incertae sedis</taxon>
        <taxon>Candidatus Desulfatibia</taxon>
    </lineage>
</organism>
<evidence type="ECO:0000313" key="3">
    <source>
        <dbReference type="Proteomes" id="UP000605201"/>
    </source>
</evidence>
<dbReference type="InterPro" id="IPR007553">
    <property type="entry name" value="2-thiour_desulf"/>
</dbReference>
<comment type="caution">
    <text evidence="2">The sequence shown here is derived from an EMBL/GenBank/DDBJ whole genome shotgun (WGS) entry which is preliminary data.</text>
</comment>